<protein>
    <submittedName>
        <fullName evidence="1">Uncharacterized protein</fullName>
    </submittedName>
</protein>
<proteinExistence type="predicted"/>
<accession>A0A0A9H0G8</accession>
<sequence length="76" mass="9210">MNPTKEQVWQKYFNQTMTRIIFFRNKGVWHISQLQSFVHCLLTDRGQFKPHIQLVVKRAFRKLNELLVLVFSAAFW</sequence>
<organism evidence="1">
    <name type="scientific">Arundo donax</name>
    <name type="common">Giant reed</name>
    <name type="synonym">Donax arundinaceus</name>
    <dbReference type="NCBI Taxonomy" id="35708"/>
    <lineage>
        <taxon>Eukaryota</taxon>
        <taxon>Viridiplantae</taxon>
        <taxon>Streptophyta</taxon>
        <taxon>Embryophyta</taxon>
        <taxon>Tracheophyta</taxon>
        <taxon>Spermatophyta</taxon>
        <taxon>Magnoliopsida</taxon>
        <taxon>Liliopsida</taxon>
        <taxon>Poales</taxon>
        <taxon>Poaceae</taxon>
        <taxon>PACMAD clade</taxon>
        <taxon>Arundinoideae</taxon>
        <taxon>Arundineae</taxon>
        <taxon>Arundo</taxon>
    </lineage>
</organism>
<name>A0A0A9H0G8_ARUDO</name>
<reference evidence="1" key="2">
    <citation type="journal article" date="2015" name="Data Brief">
        <title>Shoot transcriptome of the giant reed, Arundo donax.</title>
        <authorList>
            <person name="Barrero R.A."/>
            <person name="Guerrero F.D."/>
            <person name="Moolhuijzen P."/>
            <person name="Goolsby J.A."/>
            <person name="Tidwell J."/>
            <person name="Bellgard S.E."/>
            <person name="Bellgard M.I."/>
        </authorList>
    </citation>
    <scope>NUCLEOTIDE SEQUENCE</scope>
    <source>
        <tissue evidence="1">Shoot tissue taken approximately 20 cm above the soil surface</tissue>
    </source>
</reference>
<dbReference type="AlphaFoldDB" id="A0A0A9H0G8"/>
<dbReference type="EMBL" id="GBRH01167186">
    <property type="protein sequence ID" value="JAE30710.1"/>
    <property type="molecule type" value="Transcribed_RNA"/>
</dbReference>
<reference evidence="1" key="1">
    <citation type="submission" date="2014-09" db="EMBL/GenBank/DDBJ databases">
        <authorList>
            <person name="Magalhaes I.L.F."/>
            <person name="Oliveira U."/>
            <person name="Santos F.R."/>
            <person name="Vidigal T.H.D.A."/>
            <person name="Brescovit A.D."/>
            <person name="Santos A.J."/>
        </authorList>
    </citation>
    <scope>NUCLEOTIDE SEQUENCE</scope>
    <source>
        <tissue evidence="1">Shoot tissue taken approximately 20 cm above the soil surface</tissue>
    </source>
</reference>
<evidence type="ECO:0000313" key="1">
    <source>
        <dbReference type="EMBL" id="JAE30710.1"/>
    </source>
</evidence>